<reference evidence="2 3" key="1">
    <citation type="submission" date="2016-10" db="EMBL/GenBank/DDBJ databases">
        <authorList>
            <person name="de Groot N.N."/>
        </authorList>
    </citation>
    <scope>NUCLEOTIDE SEQUENCE [LARGE SCALE GENOMIC DNA]</scope>
    <source>
        <strain>GEY</strain>
        <strain evidence="3">DSM 9560</strain>
    </source>
</reference>
<feature type="transmembrane region" description="Helical" evidence="1">
    <location>
        <begin position="15"/>
        <end position="35"/>
    </location>
</feature>
<name>A0A1I2J6H8_9BACT</name>
<protein>
    <submittedName>
        <fullName evidence="2">Uncharacterized protein</fullName>
    </submittedName>
</protein>
<dbReference type="Proteomes" id="UP000199513">
    <property type="component" value="Unassembled WGS sequence"/>
</dbReference>
<keyword evidence="1" id="KW-0472">Membrane</keyword>
<organism evidence="2 3">
    <name type="scientific">Thermoflexibacter ruber</name>
    <dbReference type="NCBI Taxonomy" id="1003"/>
    <lineage>
        <taxon>Bacteria</taxon>
        <taxon>Pseudomonadati</taxon>
        <taxon>Bacteroidota</taxon>
        <taxon>Cytophagia</taxon>
        <taxon>Cytophagales</taxon>
        <taxon>Thermoflexibacteraceae</taxon>
        <taxon>Thermoflexibacter</taxon>
    </lineage>
</organism>
<gene>
    <name evidence="2" type="ORF">SAMN04488541_10423</name>
</gene>
<dbReference type="EMBL" id="FONY01000042">
    <property type="protein sequence ID" value="SFF49453.1"/>
    <property type="molecule type" value="Genomic_DNA"/>
</dbReference>
<keyword evidence="3" id="KW-1185">Reference proteome</keyword>
<accession>A0A1I2J6H8</accession>
<evidence type="ECO:0000256" key="1">
    <source>
        <dbReference type="SAM" id="Phobius"/>
    </source>
</evidence>
<dbReference type="AlphaFoldDB" id="A0A1I2J6H8"/>
<proteinExistence type="predicted"/>
<evidence type="ECO:0000313" key="2">
    <source>
        <dbReference type="EMBL" id="SFF49453.1"/>
    </source>
</evidence>
<evidence type="ECO:0000313" key="3">
    <source>
        <dbReference type="Proteomes" id="UP000199513"/>
    </source>
</evidence>
<sequence length="62" mass="7239">MQATMLQQNDFEKQVTLVVVFWGIASFFVRVSWIFQSYTTPGLQCCRSTYTEQLNSLLPTER</sequence>
<keyword evidence="1" id="KW-0812">Transmembrane</keyword>
<keyword evidence="1" id="KW-1133">Transmembrane helix</keyword>